<dbReference type="PANTHER" id="PTHR13510">
    <property type="entry name" value="FYVE-FINGER-CONTAINING RAB5 EFFECTOR PROTEIN RABENOSYN-5-RELATED"/>
    <property type="match status" value="1"/>
</dbReference>
<dbReference type="PANTHER" id="PTHR13510:SF44">
    <property type="entry name" value="RABENOSYN-5"/>
    <property type="match status" value="1"/>
</dbReference>
<keyword evidence="9" id="KW-1185">Reference proteome</keyword>
<evidence type="ECO:0000256" key="6">
    <source>
        <dbReference type="SAM" id="MobiDB-lite"/>
    </source>
</evidence>
<dbReference type="InterPro" id="IPR017455">
    <property type="entry name" value="Znf_FYVE-rel"/>
</dbReference>
<dbReference type="InterPro" id="IPR013083">
    <property type="entry name" value="Znf_RING/FYVE/PHD"/>
</dbReference>
<evidence type="ECO:0000256" key="1">
    <source>
        <dbReference type="ARBA" id="ARBA00022723"/>
    </source>
</evidence>
<comment type="caution">
    <text evidence="8">The sequence shown here is derived from an EMBL/GenBank/DDBJ whole genome shotgun (WGS) entry which is preliminary data.</text>
</comment>
<proteinExistence type="predicted"/>
<dbReference type="Pfam" id="PF01363">
    <property type="entry name" value="FYVE"/>
    <property type="match status" value="1"/>
</dbReference>
<dbReference type="PROSITE" id="PS00028">
    <property type="entry name" value="ZINC_FINGER_C2H2_1"/>
    <property type="match status" value="1"/>
</dbReference>
<dbReference type="Gene3D" id="4.10.860.20">
    <property type="entry name" value="Rabenosyn, Rab binding domain"/>
    <property type="match status" value="1"/>
</dbReference>
<gene>
    <name evidence="8" type="primary">RBSN</name>
    <name evidence="8" type="ORF">CEXT_683011</name>
</gene>
<keyword evidence="5" id="KW-0175">Coiled coil</keyword>
<protein>
    <submittedName>
        <fullName evidence="8">Rabenosyn-5</fullName>
    </submittedName>
</protein>
<evidence type="ECO:0000256" key="5">
    <source>
        <dbReference type="SAM" id="Coils"/>
    </source>
</evidence>
<feature type="domain" description="FYVE-type" evidence="7">
    <location>
        <begin position="156"/>
        <end position="252"/>
    </location>
</feature>
<dbReference type="InterPro" id="IPR013087">
    <property type="entry name" value="Znf_C2H2_type"/>
</dbReference>
<dbReference type="SUPFAM" id="SSF57903">
    <property type="entry name" value="FYVE/PHD zinc finger"/>
    <property type="match status" value="1"/>
</dbReference>
<keyword evidence="3" id="KW-0862">Zinc</keyword>
<evidence type="ECO:0000259" key="7">
    <source>
        <dbReference type="PROSITE" id="PS50178"/>
    </source>
</evidence>
<evidence type="ECO:0000256" key="4">
    <source>
        <dbReference type="PROSITE-ProRule" id="PRU00091"/>
    </source>
</evidence>
<dbReference type="Proteomes" id="UP001054945">
    <property type="component" value="Unassembled WGS sequence"/>
</dbReference>
<keyword evidence="1" id="KW-0479">Metal-binding</keyword>
<evidence type="ECO:0000313" key="8">
    <source>
        <dbReference type="EMBL" id="GIY66331.1"/>
    </source>
</evidence>
<organism evidence="8 9">
    <name type="scientific">Caerostris extrusa</name>
    <name type="common">Bark spider</name>
    <name type="synonym">Caerostris bankana</name>
    <dbReference type="NCBI Taxonomy" id="172846"/>
    <lineage>
        <taxon>Eukaryota</taxon>
        <taxon>Metazoa</taxon>
        <taxon>Ecdysozoa</taxon>
        <taxon>Arthropoda</taxon>
        <taxon>Chelicerata</taxon>
        <taxon>Arachnida</taxon>
        <taxon>Araneae</taxon>
        <taxon>Araneomorphae</taxon>
        <taxon>Entelegynae</taxon>
        <taxon>Araneoidea</taxon>
        <taxon>Araneidae</taxon>
        <taxon>Caerostris</taxon>
    </lineage>
</organism>
<dbReference type="InterPro" id="IPR000306">
    <property type="entry name" value="Znf_FYVE"/>
</dbReference>
<reference evidence="8 9" key="1">
    <citation type="submission" date="2021-06" db="EMBL/GenBank/DDBJ databases">
        <title>Caerostris extrusa draft genome.</title>
        <authorList>
            <person name="Kono N."/>
            <person name="Arakawa K."/>
        </authorList>
    </citation>
    <scope>NUCLEOTIDE SEQUENCE [LARGE SCALE GENOMIC DNA]</scope>
</reference>
<feature type="region of interest" description="Disordered" evidence="6">
    <location>
        <begin position="399"/>
        <end position="431"/>
    </location>
</feature>
<dbReference type="InterPro" id="IPR036531">
    <property type="entry name" value="Rbsn_Rab-bd_sf"/>
</dbReference>
<feature type="coiled-coil region" evidence="5">
    <location>
        <begin position="307"/>
        <end position="334"/>
    </location>
</feature>
<dbReference type="EMBL" id="BPLR01014109">
    <property type="protein sequence ID" value="GIY66331.1"/>
    <property type="molecule type" value="Genomic_DNA"/>
</dbReference>
<feature type="compositionally biased region" description="Low complexity" evidence="6">
    <location>
        <begin position="405"/>
        <end position="420"/>
    </location>
</feature>
<dbReference type="SMART" id="SM00064">
    <property type="entry name" value="FYVE"/>
    <property type="match status" value="1"/>
</dbReference>
<sequence length="491" mass="56371">MAKSGIAEGEIREGLLCPICMYDLHTVDQLQEHFDVNHSTEDNDVIQALKGFFDKAKRKILKQDTLDNDFIKPSFEPEPVINLKSDAIYISWEPQDVGLTTSHTQSFKTLREKKINRYVIETNKLLIRLDKLICDISIDPEKKKEFEKSIVPWVADSDVPLCPGCAKSFGLSRRWHHCRLCGFVMCNSCSFFISYDFARKLTLPAISDDQRLLQKSSPVSRKGSAASLMSVVNLSSDHHLLRICKDCNMLLQRHDKMVELKNHKPVVVQIYERLRECMGEVNKLIPQYKEVIESLNSGETDYQLQNAQELKIKITKLAERIDAHSKRIAKLESTDEENSSRAVQLQSGVRMAASQFLRSSVLVLPNPPSQEEFARYQSMRLDQVHRRIQQEKEAEMLWNQKESSKSPSPVKSPAPVKTPAQRVAEPVTPDTGWCVSTDAAKEEEDPMIQQIKNIHGYIEQARLDQRYDEVKMLENNLKELQLEHSRQKTEH</sequence>
<dbReference type="InterPro" id="IPR052727">
    <property type="entry name" value="Rab4/Rab5_effector"/>
</dbReference>
<dbReference type="Pfam" id="PF11464">
    <property type="entry name" value="Rbsn"/>
    <property type="match status" value="1"/>
</dbReference>
<dbReference type="GO" id="GO:0008270">
    <property type="term" value="F:zinc ion binding"/>
    <property type="evidence" value="ECO:0007669"/>
    <property type="project" value="UniProtKB-KW"/>
</dbReference>
<dbReference type="SUPFAM" id="SSF140125">
    <property type="entry name" value="Rabenosyn-5 Rab-binding domain-like"/>
    <property type="match status" value="1"/>
</dbReference>
<keyword evidence="2 4" id="KW-0863">Zinc-finger</keyword>
<evidence type="ECO:0000313" key="9">
    <source>
        <dbReference type="Proteomes" id="UP001054945"/>
    </source>
</evidence>
<dbReference type="InterPro" id="IPR021565">
    <property type="entry name" value="Rbsn_Rab-bd"/>
</dbReference>
<dbReference type="Gene3D" id="3.30.40.10">
    <property type="entry name" value="Zinc/RING finger domain, C3HC4 (zinc finger)"/>
    <property type="match status" value="1"/>
</dbReference>
<evidence type="ECO:0000256" key="2">
    <source>
        <dbReference type="ARBA" id="ARBA00022771"/>
    </source>
</evidence>
<dbReference type="PROSITE" id="PS50178">
    <property type="entry name" value="ZF_FYVE"/>
    <property type="match status" value="1"/>
</dbReference>
<feature type="coiled-coil region" evidence="5">
    <location>
        <begin position="463"/>
        <end position="490"/>
    </location>
</feature>
<evidence type="ECO:0000256" key="3">
    <source>
        <dbReference type="ARBA" id="ARBA00022833"/>
    </source>
</evidence>
<name>A0AAV4V8R4_CAEEX</name>
<dbReference type="InterPro" id="IPR011011">
    <property type="entry name" value="Znf_FYVE_PHD"/>
</dbReference>
<dbReference type="AlphaFoldDB" id="A0AAV4V8R4"/>
<accession>A0AAV4V8R4</accession>